<feature type="compositionally biased region" description="Basic residues" evidence="5">
    <location>
        <begin position="293"/>
        <end position="305"/>
    </location>
</feature>
<evidence type="ECO:0000313" key="7">
    <source>
        <dbReference type="EMBL" id="VDN10566.1"/>
    </source>
</evidence>
<proteinExistence type="predicted"/>
<keyword evidence="3" id="KW-0720">Serine protease</keyword>
<dbReference type="PROSITE" id="PS51829">
    <property type="entry name" value="P_HOMO_B"/>
    <property type="match status" value="1"/>
</dbReference>
<evidence type="ECO:0000259" key="6">
    <source>
        <dbReference type="PROSITE" id="PS51829"/>
    </source>
</evidence>
<dbReference type="Gene3D" id="2.60.120.260">
    <property type="entry name" value="Galactose-binding domain-like"/>
    <property type="match status" value="1"/>
</dbReference>
<dbReference type="AlphaFoldDB" id="A0A3P7NYE4"/>
<dbReference type="PANTHER" id="PTHR42884:SF23">
    <property type="entry name" value="FURIN-LIKE PROTEASE 2"/>
    <property type="match status" value="1"/>
</dbReference>
<dbReference type="InterPro" id="IPR008979">
    <property type="entry name" value="Galactose-bd-like_sf"/>
</dbReference>
<evidence type="ECO:0000256" key="1">
    <source>
        <dbReference type="ARBA" id="ARBA00022670"/>
    </source>
</evidence>
<dbReference type="GO" id="GO:0000139">
    <property type="term" value="C:Golgi membrane"/>
    <property type="evidence" value="ECO:0007669"/>
    <property type="project" value="TreeGrafter"/>
</dbReference>
<keyword evidence="1" id="KW-0645">Protease</keyword>
<dbReference type="EMBL" id="UYRU01049440">
    <property type="protein sequence ID" value="VDN10566.1"/>
    <property type="molecule type" value="Genomic_DNA"/>
</dbReference>
<feature type="region of interest" description="Disordered" evidence="5">
    <location>
        <begin position="284"/>
        <end position="305"/>
    </location>
</feature>
<feature type="domain" description="P/Homo B" evidence="6">
    <location>
        <begin position="102"/>
        <end position="236"/>
    </location>
</feature>
<dbReference type="GO" id="GO:0004252">
    <property type="term" value="F:serine-type endopeptidase activity"/>
    <property type="evidence" value="ECO:0007669"/>
    <property type="project" value="InterPro"/>
</dbReference>
<accession>A0A3P7NYE4</accession>
<protein>
    <recommendedName>
        <fullName evidence="6">P/Homo B domain-containing protein</fullName>
    </recommendedName>
</protein>
<dbReference type="Pfam" id="PF01483">
    <property type="entry name" value="P_proprotein"/>
    <property type="match status" value="1"/>
</dbReference>
<gene>
    <name evidence="7" type="ORF">DILT_LOCUS6397</name>
</gene>
<keyword evidence="8" id="KW-1185">Reference proteome</keyword>
<reference evidence="7 8" key="1">
    <citation type="submission" date="2018-11" db="EMBL/GenBank/DDBJ databases">
        <authorList>
            <consortium name="Pathogen Informatics"/>
        </authorList>
    </citation>
    <scope>NUCLEOTIDE SEQUENCE [LARGE SCALE GENOMIC DNA]</scope>
</reference>
<dbReference type="Proteomes" id="UP000281553">
    <property type="component" value="Unassembled WGS sequence"/>
</dbReference>
<evidence type="ECO:0000256" key="2">
    <source>
        <dbReference type="ARBA" id="ARBA00022801"/>
    </source>
</evidence>
<dbReference type="SUPFAM" id="SSF49785">
    <property type="entry name" value="Galactose-binding domain-like"/>
    <property type="match status" value="1"/>
</dbReference>
<dbReference type="InterPro" id="IPR002884">
    <property type="entry name" value="P_dom"/>
</dbReference>
<dbReference type="InterPro" id="IPR036852">
    <property type="entry name" value="Peptidase_S8/S53_dom_sf"/>
</dbReference>
<evidence type="ECO:0000313" key="8">
    <source>
        <dbReference type="Proteomes" id="UP000281553"/>
    </source>
</evidence>
<keyword evidence="2" id="KW-0378">Hydrolase</keyword>
<dbReference type="GO" id="GO:0016485">
    <property type="term" value="P:protein processing"/>
    <property type="evidence" value="ECO:0007669"/>
    <property type="project" value="TreeGrafter"/>
</dbReference>
<name>A0A3P7NYE4_DIBLA</name>
<evidence type="ECO:0000256" key="4">
    <source>
        <dbReference type="ARBA" id="ARBA00023157"/>
    </source>
</evidence>
<dbReference type="Gene3D" id="3.40.50.200">
    <property type="entry name" value="Peptidase S8/S53 domain"/>
    <property type="match status" value="1"/>
</dbReference>
<keyword evidence="4" id="KW-1015">Disulfide bond</keyword>
<organism evidence="7 8">
    <name type="scientific">Dibothriocephalus latus</name>
    <name type="common">Fish tapeworm</name>
    <name type="synonym">Diphyllobothrium latum</name>
    <dbReference type="NCBI Taxonomy" id="60516"/>
    <lineage>
        <taxon>Eukaryota</taxon>
        <taxon>Metazoa</taxon>
        <taxon>Spiralia</taxon>
        <taxon>Lophotrochozoa</taxon>
        <taxon>Platyhelminthes</taxon>
        <taxon>Cestoda</taxon>
        <taxon>Eucestoda</taxon>
        <taxon>Diphyllobothriidea</taxon>
        <taxon>Diphyllobothriidae</taxon>
        <taxon>Dibothriocephalus</taxon>
    </lineage>
</organism>
<dbReference type="SUPFAM" id="SSF52743">
    <property type="entry name" value="Subtilisin-like"/>
    <property type="match status" value="1"/>
</dbReference>
<dbReference type="PANTHER" id="PTHR42884">
    <property type="entry name" value="PROPROTEIN CONVERTASE SUBTILISIN/KEXIN-RELATED"/>
    <property type="match status" value="1"/>
</dbReference>
<dbReference type="GO" id="GO:0005802">
    <property type="term" value="C:trans-Golgi network"/>
    <property type="evidence" value="ECO:0007669"/>
    <property type="project" value="TreeGrafter"/>
</dbReference>
<dbReference type="OrthoDB" id="300641at2759"/>
<evidence type="ECO:0000256" key="3">
    <source>
        <dbReference type="ARBA" id="ARBA00022825"/>
    </source>
</evidence>
<sequence length="305" mass="34377">MQSNVTTENQAPKLTSRDIRALLAYSGRIPRADSKDWFVNSAGFLVNDRYGSGLLDVSRLVSLAANWKTVGPLCIASRKRNPVRRLSQNKRKTMQVLLKNCRKSEKIYAGQTATFTFNIPKAKGYLASESERKESCMVDSLEIVTIHMQWVHKHRGHLQVTLVSPGGMTMDLLKPRKLDHFSGSSEVTWKSVMNFGEAGSGKWKVLVTDTKNSTKRRYQTGCVSHIQLQLHGTEEGEDSFSKNQDLILPHWTELQKAARNSEESHRLDAEETATVYDYQRWDALETDVPPKSTGKKGKRKSHGTA</sequence>
<evidence type="ECO:0000256" key="5">
    <source>
        <dbReference type="SAM" id="MobiDB-lite"/>
    </source>
</evidence>